<evidence type="ECO:0000313" key="5">
    <source>
        <dbReference type="Proteomes" id="UP000809789"/>
    </source>
</evidence>
<dbReference type="GO" id="GO:0005737">
    <property type="term" value="C:cytoplasm"/>
    <property type="evidence" value="ECO:0007669"/>
    <property type="project" value="TreeGrafter"/>
</dbReference>
<dbReference type="Proteomes" id="UP000809789">
    <property type="component" value="Unassembled WGS sequence"/>
</dbReference>
<dbReference type="GO" id="GO:0019748">
    <property type="term" value="P:secondary metabolic process"/>
    <property type="evidence" value="ECO:0007669"/>
    <property type="project" value="TreeGrafter"/>
</dbReference>
<feature type="compositionally biased region" description="Acidic residues" evidence="2">
    <location>
        <begin position="341"/>
        <end position="351"/>
    </location>
</feature>
<feature type="compositionally biased region" description="Gly residues" evidence="2">
    <location>
        <begin position="96"/>
        <end position="105"/>
    </location>
</feature>
<dbReference type="GO" id="GO:0005634">
    <property type="term" value="C:nucleus"/>
    <property type="evidence" value="ECO:0007669"/>
    <property type="project" value="TreeGrafter"/>
</dbReference>
<dbReference type="EMBL" id="JAESVG020000009">
    <property type="protein sequence ID" value="KAG8624361.1"/>
    <property type="molecule type" value="Genomic_DNA"/>
</dbReference>
<feature type="region of interest" description="Disordered" evidence="2">
    <location>
        <begin position="91"/>
        <end position="111"/>
    </location>
</feature>
<dbReference type="SUPFAM" id="SSF53474">
    <property type="entry name" value="alpha/beta-Hydrolases"/>
    <property type="match status" value="1"/>
</dbReference>
<name>A0A8K0PCA6_9PEZI</name>
<comment type="caution">
    <text evidence="4">The sequence shown here is derived from an EMBL/GenBank/DDBJ whole genome shotgun (WGS) entry which is preliminary data.</text>
</comment>
<evidence type="ECO:0000256" key="1">
    <source>
        <dbReference type="ARBA" id="ARBA00022801"/>
    </source>
</evidence>
<dbReference type="GO" id="GO:0016787">
    <property type="term" value="F:hydrolase activity"/>
    <property type="evidence" value="ECO:0007669"/>
    <property type="project" value="UniProtKB-KW"/>
</dbReference>
<dbReference type="PANTHER" id="PTHR48070">
    <property type="entry name" value="ESTERASE OVCA2"/>
    <property type="match status" value="1"/>
</dbReference>
<evidence type="ECO:0000259" key="3">
    <source>
        <dbReference type="Pfam" id="PF03959"/>
    </source>
</evidence>
<dbReference type="Pfam" id="PF03959">
    <property type="entry name" value="FSH1"/>
    <property type="match status" value="1"/>
</dbReference>
<proteinExistence type="predicted"/>
<sequence>MSPPPPSAPPSAPREGRKLRLLALHGYTQSGPLFRSKTRALEKNLQKAFPASPKPGFLPAYPGGVEFVYLTAPVKLRGADIPTFDSNVTSTSVELGRGGAGGGVGRDGKGEAVKAVGGDEEEAWGWWVKRTEADPEAGSKARETPGEKVVYAGLEESLALWGRTLREEGPFDGVLGFSQGGAAAVMLASLLEEGRKGLFEKFEGKGGMRFPESLLGEDGAAVNGPLKVVVVYSGFRAPEKSGYDAFYEAGLSTPSLHFIGSVDTVVEESRCLALLDACRYGNGAECKMGKEEKKEAEEKHRLVYHPGGHFVPSSQKPSVNAVVQFIGDTVGAEKGKKEEKEESVEEMDVPF</sequence>
<feature type="region of interest" description="Disordered" evidence="2">
    <location>
        <begin position="332"/>
        <end position="351"/>
    </location>
</feature>
<reference evidence="4" key="1">
    <citation type="submission" date="2021-07" db="EMBL/GenBank/DDBJ databases">
        <title>Elsinoe batatas strain:CRI-CJ2 Genome sequencing and assembly.</title>
        <authorList>
            <person name="Huang L."/>
        </authorList>
    </citation>
    <scope>NUCLEOTIDE SEQUENCE</scope>
    <source>
        <strain evidence="4">CRI-CJ2</strain>
    </source>
</reference>
<evidence type="ECO:0000256" key="2">
    <source>
        <dbReference type="SAM" id="MobiDB-lite"/>
    </source>
</evidence>
<dbReference type="Gene3D" id="3.40.50.1820">
    <property type="entry name" value="alpha/beta hydrolase"/>
    <property type="match status" value="1"/>
</dbReference>
<keyword evidence="1" id="KW-0378">Hydrolase</keyword>
<accession>A0A8K0PCA6</accession>
<organism evidence="4 5">
    <name type="scientific">Elsinoe batatas</name>
    <dbReference type="NCBI Taxonomy" id="2601811"/>
    <lineage>
        <taxon>Eukaryota</taxon>
        <taxon>Fungi</taxon>
        <taxon>Dikarya</taxon>
        <taxon>Ascomycota</taxon>
        <taxon>Pezizomycotina</taxon>
        <taxon>Dothideomycetes</taxon>
        <taxon>Dothideomycetidae</taxon>
        <taxon>Myriangiales</taxon>
        <taxon>Elsinoaceae</taxon>
        <taxon>Elsinoe</taxon>
    </lineage>
</organism>
<protein>
    <recommendedName>
        <fullName evidence="3">Serine hydrolase domain-containing protein</fullName>
    </recommendedName>
</protein>
<dbReference type="PANTHER" id="PTHR48070:SF6">
    <property type="entry name" value="ESTERASE OVCA2"/>
    <property type="match status" value="1"/>
</dbReference>
<dbReference type="AlphaFoldDB" id="A0A8K0PCA6"/>
<dbReference type="InterPro" id="IPR050593">
    <property type="entry name" value="LovG"/>
</dbReference>
<dbReference type="OrthoDB" id="2094269at2759"/>
<dbReference type="InterPro" id="IPR029058">
    <property type="entry name" value="AB_hydrolase_fold"/>
</dbReference>
<dbReference type="InterPro" id="IPR005645">
    <property type="entry name" value="FSH-like_dom"/>
</dbReference>
<gene>
    <name evidence="4" type="ORF">KVT40_007428</name>
</gene>
<feature type="domain" description="Serine hydrolase" evidence="3">
    <location>
        <begin position="18"/>
        <end position="316"/>
    </location>
</feature>
<evidence type="ECO:0000313" key="4">
    <source>
        <dbReference type="EMBL" id="KAG8624361.1"/>
    </source>
</evidence>
<keyword evidence="5" id="KW-1185">Reference proteome</keyword>